<proteinExistence type="predicted"/>
<dbReference type="AlphaFoldDB" id="A0A9J6A5N4"/>
<protein>
    <submittedName>
        <fullName evidence="1">Uncharacterized protein</fullName>
    </submittedName>
</protein>
<accession>A0A9J6A5N4</accession>
<dbReference type="OrthoDB" id="1243493at2759"/>
<evidence type="ECO:0000313" key="1">
    <source>
        <dbReference type="EMBL" id="KAG5619508.1"/>
    </source>
</evidence>
<keyword evidence="2" id="KW-1185">Reference proteome</keyword>
<evidence type="ECO:0000313" key="2">
    <source>
        <dbReference type="Proteomes" id="UP000824120"/>
    </source>
</evidence>
<gene>
    <name evidence="1" type="ORF">H5410_004726</name>
</gene>
<name>A0A9J6A5N4_SOLCO</name>
<dbReference type="EMBL" id="JACXVP010000002">
    <property type="protein sequence ID" value="KAG5619508.1"/>
    <property type="molecule type" value="Genomic_DNA"/>
</dbReference>
<sequence length="129" mass="15295">MARGYEASHDWRKMMIVKDETDHNIWRQGALYYVEGENAIEEELEVQELIKDGDWDIQRLMSKLSDDMTTHVVENIEPPTDAQKIDRSWWMGNTQGRFTVWKRKIATDDNLKIMKISIVTRCWCCEEKA</sequence>
<dbReference type="Proteomes" id="UP000824120">
    <property type="component" value="Chromosome 2"/>
</dbReference>
<reference evidence="1 2" key="1">
    <citation type="submission" date="2020-09" db="EMBL/GenBank/DDBJ databases">
        <title>De no assembly of potato wild relative species, Solanum commersonii.</title>
        <authorList>
            <person name="Cho K."/>
        </authorList>
    </citation>
    <scope>NUCLEOTIDE SEQUENCE [LARGE SCALE GENOMIC DNA]</scope>
    <source>
        <strain evidence="1">LZ3.2</strain>
        <tissue evidence="1">Leaf</tissue>
    </source>
</reference>
<organism evidence="1 2">
    <name type="scientific">Solanum commersonii</name>
    <name type="common">Commerson's wild potato</name>
    <name type="synonym">Commerson's nightshade</name>
    <dbReference type="NCBI Taxonomy" id="4109"/>
    <lineage>
        <taxon>Eukaryota</taxon>
        <taxon>Viridiplantae</taxon>
        <taxon>Streptophyta</taxon>
        <taxon>Embryophyta</taxon>
        <taxon>Tracheophyta</taxon>
        <taxon>Spermatophyta</taxon>
        <taxon>Magnoliopsida</taxon>
        <taxon>eudicotyledons</taxon>
        <taxon>Gunneridae</taxon>
        <taxon>Pentapetalae</taxon>
        <taxon>asterids</taxon>
        <taxon>lamiids</taxon>
        <taxon>Solanales</taxon>
        <taxon>Solanaceae</taxon>
        <taxon>Solanoideae</taxon>
        <taxon>Solaneae</taxon>
        <taxon>Solanum</taxon>
    </lineage>
</organism>
<comment type="caution">
    <text evidence="1">The sequence shown here is derived from an EMBL/GenBank/DDBJ whole genome shotgun (WGS) entry which is preliminary data.</text>
</comment>